<comment type="similarity">
    <text evidence="1">Belongs to the small GTPase superfamily. Arf family.</text>
</comment>
<organism evidence="7 8">
    <name type="scientific">Geodia barretti</name>
    <name type="common">Barrett's horny sponge</name>
    <dbReference type="NCBI Taxonomy" id="519541"/>
    <lineage>
        <taxon>Eukaryota</taxon>
        <taxon>Metazoa</taxon>
        <taxon>Porifera</taxon>
        <taxon>Demospongiae</taxon>
        <taxon>Heteroscleromorpha</taxon>
        <taxon>Tetractinellida</taxon>
        <taxon>Astrophorina</taxon>
        <taxon>Geodiidae</taxon>
        <taxon>Geodia</taxon>
    </lineage>
</organism>
<dbReference type="GO" id="GO:0046872">
    <property type="term" value="F:metal ion binding"/>
    <property type="evidence" value="ECO:0007669"/>
    <property type="project" value="UniProtKB-KW"/>
</dbReference>
<evidence type="ECO:0000256" key="2">
    <source>
        <dbReference type="ARBA" id="ARBA00022741"/>
    </source>
</evidence>
<keyword evidence="5" id="KW-0460">Magnesium</keyword>
<name>A0AA35WJ97_GEOBA</name>
<evidence type="ECO:0000256" key="3">
    <source>
        <dbReference type="ARBA" id="ARBA00023134"/>
    </source>
</evidence>
<dbReference type="InterPro" id="IPR023179">
    <property type="entry name" value="GTP-bd_ortho_bundle_sf"/>
</dbReference>
<dbReference type="GO" id="GO:0005739">
    <property type="term" value="C:mitochondrion"/>
    <property type="evidence" value="ECO:0007669"/>
    <property type="project" value="TreeGrafter"/>
</dbReference>
<evidence type="ECO:0000256" key="4">
    <source>
        <dbReference type="PIRSR" id="PIRSR606689-1"/>
    </source>
</evidence>
<dbReference type="Proteomes" id="UP001174909">
    <property type="component" value="Unassembled WGS sequence"/>
</dbReference>
<feature type="binding site" evidence="4">
    <location>
        <begin position="443"/>
        <end position="446"/>
    </location>
    <ligand>
        <name>GTP</name>
        <dbReference type="ChEBI" id="CHEBI:37565"/>
    </ligand>
</feature>
<dbReference type="EMBL" id="CASHTH010001958">
    <property type="protein sequence ID" value="CAI8022464.1"/>
    <property type="molecule type" value="Genomic_DNA"/>
</dbReference>
<dbReference type="Pfam" id="PF01926">
    <property type="entry name" value="MMR_HSR1"/>
    <property type="match status" value="1"/>
</dbReference>
<feature type="binding site" evidence="4">
    <location>
        <position position="387"/>
    </location>
    <ligand>
        <name>GTP</name>
        <dbReference type="ChEBI" id="CHEBI:37565"/>
    </ligand>
</feature>
<dbReference type="InterPro" id="IPR006073">
    <property type="entry name" value="GTP-bd"/>
</dbReference>
<dbReference type="AlphaFoldDB" id="A0AA35WJ97"/>
<dbReference type="PANTHER" id="PTHR45782">
    <property type="entry name" value="MITOCHONDRIAL RIBOSOME-ASSOCIATED GTPASE 1"/>
    <property type="match status" value="1"/>
</dbReference>
<proteinExistence type="inferred from homology"/>
<evidence type="ECO:0000313" key="8">
    <source>
        <dbReference type="Proteomes" id="UP001174909"/>
    </source>
</evidence>
<keyword evidence="8" id="KW-1185">Reference proteome</keyword>
<gene>
    <name evidence="7" type="ORF">GBAR_LOCUS13190</name>
</gene>
<evidence type="ECO:0000259" key="6">
    <source>
        <dbReference type="Pfam" id="PF01926"/>
    </source>
</evidence>
<dbReference type="SUPFAM" id="SSF52540">
    <property type="entry name" value="P-loop containing nucleoside triphosphate hydrolases"/>
    <property type="match status" value="2"/>
</dbReference>
<dbReference type="GO" id="GO:0003924">
    <property type="term" value="F:GTPase activity"/>
    <property type="evidence" value="ECO:0007669"/>
    <property type="project" value="InterPro"/>
</dbReference>
<dbReference type="CDD" id="cd00878">
    <property type="entry name" value="Arf_Arl"/>
    <property type="match status" value="1"/>
</dbReference>
<feature type="binding site" evidence="5">
    <location>
        <position position="364"/>
    </location>
    <ligand>
        <name>Mg(2+)</name>
        <dbReference type="ChEBI" id="CHEBI:18420"/>
    </ligand>
</feature>
<keyword evidence="3 4" id="KW-0342">GTP-binding</keyword>
<evidence type="ECO:0000256" key="5">
    <source>
        <dbReference type="PIRSR" id="PIRSR606689-2"/>
    </source>
</evidence>
<evidence type="ECO:0000313" key="7">
    <source>
        <dbReference type="EMBL" id="CAI8022464.1"/>
    </source>
</evidence>
<reference evidence="7" key="1">
    <citation type="submission" date="2023-03" db="EMBL/GenBank/DDBJ databases">
        <authorList>
            <person name="Steffen K."/>
            <person name="Cardenas P."/>
        </authorList>
    </citation>
    <scope>NUCLEOTIDE SEQUENCE</scope>
</reference>
<feature type="domain" description="G" evidence="6">
    <location>
        <begin position="134"/>
        <end position="196"/>
    </location>
</feature>
<comment type="caution">
    <text evidence="7">The sequence shown here is derived from an EMBL/GenBank/DDBJ whole genome shotgun (WGS) entry which is preliminary data.</text>
</comment>
<keyword evidence="5" id="KW-0479">Metal-binding</keyword>
<dbReference type="InterPro" id="IPR006689">
    <property type="entry name" value="Small_GTPase_ARF/SAR"/>
</dbReference>
<dbReference type="PRINTS" id="PR00328">
    <property type="entry name" value="SAR1GTPBP"/>
</dbReference>
<protein>
    <submittedName>
        <fullName evidence="7">Mitochondrial ribosome-associated GTPase 1</fullName>
    </submittedName>
</protein>
<dbReference type="FunFam" id="3.40.50.300:FF:000412">
    <property type="entry name" value="ADP-ribosylation factor 1"/>
    <property type="match status" value="1"/>
</dbReference>
<evidence type="ECO:0000256" key="1">
    <source>
        <dbReference type="ARBA" id="ARBA00010290"/>
    </source>
</evidence>
<feature type="binding site" evidence="5">
    <location>
        <position position="347"/>
    </location>
    <ligand>
        <name>Mg(2+)</name>
        <dbReference type="ChEBI" id="CHEBI:18420"/>
    </ligand>
</feature>
<keyword evidence="2 4" id="KW-0547">Nucleotide-binding</keyword>
<dbReference type="GO" id="GO:0005525">
    <property type="term" value="F:GTP binding"/>
    <property type="evidence" value="ECO:0007669"/>
    <property type="project" value="UniProtKB-KW"/>
</dbReference>
<dbReference type="SMART" id="SM00177">
    <property type="entry name" value="ARF"/>
    <property type="match status" value="1"/>
</dbReference>
<dbReference type="Pfam" id="PF00025">
    <property type="entry name" value="Arf"/>
    <property type="match status" value="1"/>
</dbReference>
<feature type="binding site" evidence="4">
    <location>
        <begin position="340"/>
        <end position="347"/>
    </location>
    <ligand>
        <name>GTP</name>
        <dbReference type="ChEBI" id="CHEBI:37565"/>
    </ligand>
</feature>
<dbReference type="GO" id="GO:0032543">
    <property type="term" value="P:mitochondrial translation"/>
    <property type="evidence" value="ECO:0007669"/>
    <property type="project" value="TreeGrafter"/>
</dbReference>
<dbReference type="NCBIfam" id="TIGR00231">
    <property type="entry name" value="small_GTP"/>
    <property type="match status" value="1"/>
</dbReference>
<dbReference type="GO" id="GO:0030010">
    <property type="term" value="P:establishment of cell polarity"/>
    <property type="evidence" value="ECO:0007669"/>
    <property type="project" value="UniProtKB-ARBA"/>
</dbReference>
<dbReference type="SMART" id="SM00175">
    <property type="entry name" value="RAB"/>
    <property type="match status" value="1"/>
</dbReference>
<dbReference type="PANTHER" id="PTHR45782:SF4">
    <property type="entry name" value="MITOCHONDRIAL RIBOSOME-ASSOCIATED GTPASE 1"/>
    <property type="match status" value="1"/>
</dbReference>
<dbReference type="Gene3D" id="1.10.1580.10">
    <property type="match status" value="1"/>
</dbReference>
<dbReference type="SMART" id="SM00178">
    <property type="entry name" value="SAR"/>
    <property type="match status" value="1"/>
</dbReference>
<sequence length="502" mass="56022">MRKEFLFPKLLSTANWFPGHMARGLRVMNRRLQDCDCVLEIHDARIPFSGRNPKFSEMVSRRPKILVLNKMDMADSSTLEDVVQCLRERGEREIVYTDCQFQHHHSIPELMDRIKSATNLDVEQVEERPESIKLMLMGVPNVGKSSLINALRRRYLKKGKGTRVGATPGITRGVLGKISVSDSPKMFVLDTPGVMTPSIPSAEVAMKLALVGTLPDHFIGERLIVDYLLYKLNQCQLYSYVDFYRLPEPCDDIHVVLDSIGKRIGGLTKGPIITGESPLEFCYITTQAECMTIIAKFARGAEDTAVYGAVVLIMGLVVTKFKNLYKSFSGGQHCKILLLGLDGAGKTTLLYKLKLGETITTVPTIGFNVETVCPVQHVSFTVWDIGGQGKIRQLWRHYFLGSEGLLFIVDSQDEHRLWEAREALFWILQSPEMAGVPLVVLANKQDVSNAQTPTAIASGLGLAELKDRRWFVQGTSALSGAGVYEAMQELATLTKDFQKSRH</sequence>
<accession>A0AA35WJ97</accession>
<dbReference type="Gene3D" id="3.40.50.300">
    <property type="entry name" value="P-loop containing nucleotide triphosphate hydrolases"/>
    <property type="match status" value="2"/>
</dbReference>
<dbReference type="InterPro" id="IPR005225">
    <property type="entry name" value="Small_GTP-bd"/>
</dbReference>
<dbReference type="CDD" id="cd01856">
    <property type="entry name" value="YlqF"/>
    <property type="match status" value="1"/>
</dbReference>
<dbReference type="InterPro" id="IPR027417">
    <property type="entry name" value="P-loop_NTPase"/>
</dbReference>
<dbReference type="PROSITE" id="PS51417">
    <property type="entry name" value="ARF"/>
    <property type="match status" value="1"/>
</dbReference>